<feature type="coiled-coil region" evidence="1">
    <location>
        <begin position="151"/>
        <end position="178"/>
    </location>
</feature>
<gene>
    <name evidence="2" type="ORF">DICVIV_05532</name>
</gene>
<organism evidence="2 3">
    <name type="scientific">Dictyocaulus viviparus</name>
    <name type="common">Bovine lungworm</name>
    <dbReference type="NCBI Taxonomy" id="29172"/>
    <lineage>
        <taxon>Eukaryota</taxon>
        <taxon>Metazoa</taxon>
        <taxon>Ecdysozoa</taxon>
        <taxon>Nematoda</taxon>
        <taxon>Chromadorea</taxon>
        <taxon>Rhabditida</taxon>
        <taxon>Rhabditina</taxon>
        <taxon>Rhabditomorpha</taxon>
        <taxon>Strongyloidea</taxon>
        <taxon>Metastrongylidae</taxon>
        <taxon>Dictyocaulus</taxon>
    </lineage>
</organism>
<dbReference type="PANTHER" id="PTHR47159">
    <property type="entry name" value="PROTEIN CBG07705-RELATED"/>
    <property type="match status" value="1"/>
</dbReference>
<dbReference type="SUPFAM" id="SSF52087">
    <property type="entry name" value="CRAL/TRIO domain"/>
    <property type="match status" value="1"/>
</dbReference>
<name>A0A0D8Y183_DICVI</name>
<evidence type="ECO:0000256" key="1">
    <source>
        <dbReference type="SAM" id="Coils"/>
    </source>
</evidence>
<keyword evidence="1" id="KW-0175">Coiled coil</keyword>
<keyword evidence="3" id="KW-1185">Reference proteome</keyword>
<evidence type="ECO:0000313" key="3">
    <source>
        <dbReference type="Proteomes" id="UP000053766"/>
    </source>
</evidence>
<dbReference type="InterPro" id="IPR036865">
    <property type="entry name" value="CRAL-TRIO_dom_sf"/>
</dbReference>
<sequence length="253" mass="29476">MFISITPLRYTLLELSAFRTLLTCVFILTFQMPLTADEHAAVERIRLAVDGKGHAYCEHDYNVYRWLTAYEWNEIEAAKALKRHLNIREIMSLTSLPSEKGENIDEEAEKYVPLTILGRNRVDDNKVLIFEQSGKIDLSGVIENVRITRFLRMKFRTMERLQQRVEQEERRLDKQSGGVLIMDLEGLEFNTTLLSVISVISLFPIYFIEMFRLDSDYSILTYEIPYNGASTTTSRTRRTTIRQAKWRCIDNGS</sequence>
<dbReference type="EMBL" id="KN716270">
    <property type="protein sequence ID" value="KJH48356.1"/>
    <property type="molecule type" value="Genomic_DNA"/>
</dbReference>
<dbReference type="Gene3D" id="3.40.525.10">
    <property type="entry name" value="CRAL-TRIO lipid binding domain"/>
    <property type="match status" value="1"/>
</dbReference>
<dbReference type="PANTHER" id="PTHR47159:SF2">
    <property type="entry name" value="CRAL-TRIO DOMAIN-CONTAINING PROTEIN"/>
    <property type="match status" value="1"/>
</dbReference>
<dbReference type="AlphaFoldDB" id="A0A0D8Y183"/>
<dbReference type="STRING" id="29172.A0A0D8Y183"/>
<dbReference type="Proteomes" id="UP000053766">
    <property type="component" value="Unassembled WGS sequence"/>
</dbReference>
<evidence type="ECO:0000313" key="2">
    <source>
        <dbReference type="EMBL" id="KJH48356.1"/>
    </source>
</evidence>
<reference evidence="2 3" key="1">
    <citation type="submission" date="2013-11" db="EMBL/GenBank/DDBJ databases">
        <title>Draft genome of the bovine lungworm Dictyocaulus viviparus.</title>
        <authorList>
            <person name="Mitreva M."/>
        </authorList>
    </citation>
    <scope>NUCLEOTIDE SEQUENCE [LARGE SCALE GENOMIC DNA]</scope>
    <source>
        <strain evidence="2 3">HannoverDv2000</strain>
    </source>
</reference>
<reference evidence="3" key="2">
    <citation type="journal article" date="2016" name="Sci. Rep.">
        <title>Dictyocaulus viviparus genome, variome and transcriptome elucidate lungworm biology and support future intervention.</title>
        <authorList>
            <person name="McNulty S.N."/>
            <person name="Strube C."/>
            <person name="Rosa B.A."/>
            <person name="Martin J.C."/>
            <person name="Tyagi R."/>
            <person name="Choi Y.J."/>
            <person name="Wang Q."/>
            <person name="Hallsworth Pepin K."/>
            <person name="Zhang X."/>
            <person name="Ozersky P."/>
            <person name="Wilson R.K."/>
            <person name="Sternberg P.W."/>
            <person name="Gasser R.B."/>
            <person name="Mitreva M."/>
        </authorList>
    </citation>
    <scope>NUCLEOTIDE SEQUENCE [LARGE SCALE GENOMIC DNA]</scope>
    <source>
        <strain evidence="3">HannoverDv2000</strain>
    </source>
</reference>
<dbReference type="InterPro" id="IPR053302">
    <property type="entry name" value="CRAL-TRIO_domain"/>
</dbReference>
<dbReference type="InterPro" id="IPR036273">
    <property type="entry name" value="CRAL/TRIO_N_dom_sf"/>
</dbReference>
<dbReference type="OrthoDB" id="5842974at2759"/>
<dbReference type="SUPFAM" id="SSF46938">
    <property type="entry name" value="CRAL/TRIO N-terminal domain"/>
    <property type="match status" value="1"/>
</dbReference>
<protein>
    <recommendedName>
        <fullName evidence="4">CRAL-TRIO domain-containing protein</fullName>
    </recommendedName>
</protein>
<evidence type="ECO:0008006" key="4">
    <source>
        <dbReference type="Google" id="ProtNLM"/>
    </source>
</evidence>
<proteinExistence type="predicted"/>
<accession>A0A0D8Y183</accession>